<organism evidence="1">
    <name type="scientific">freshwater metagenome</name>
    <dbReference type="NCBI Taxonomy" id="449393"/>
    <lineage>
        <taxon>unclassified sequences</taxon>
        <taxon>metagenomes</taxon>
        <taxon>ecological metagenomes</taxon>
    </lineage>
</organism>
<sequence length="151" mass="17360">MSHNIHISVNLPCGRDRAWQEIADWEGQGRWMLQSKVWVTSEIREGVGTTIAAFTGPFYKRYPLFSKFGLLDTMVVTNWQPPTRCDVMHTGKVLKGVGSFELVEISKNKVRFNWSEDIECSRLQFIAIFPFLWIGVRISLARLSTSLRPPE</sequence>
<name>A0A6J5YMQ1_9ZZZZ</name>
<proteinExistence type="predicted"/>
<evidence type="ECO:0000313" key="1">
    <source>
        <dbReference type="EMBL" id="CAB4330237.1"/>
    </source>
</evidence>
<reference evidence="1" key="1">
    <citation type="submission" date="2020-05" db="EMBL/GenBank/DDBJ databases">
        <authorList>
            <person name="Chiriac C."/>
            <person name="Salcher M."/>
            <person name="Ghai R."/>
            <person name="Kavagutti S V."/>
        </authorList>
    </citation>
    <scope>NUCLEOTIDE SEQUENCE</scope>
</reference>
<gene>
    <name evidence="1" type="ORF">UFOPK3574_00103</name>
</gene>
<dbReference type="AlphaFoldDB" id="A0A6J5YMQ1"/>
<protein>
    <submittedName>
        <fullName evidence="1">Unannotated protein</fullName>
    </submittedName>
</protein>
<accession>A0A6J5YMQ1</accession>
<dbReference type="SUPFAM" id="SSF55961">
    <property type="entry name" value="Bet v1-like"/>
    <property type="match status" value="1"/>
</dbReference>
<dbReference type="EMBL" id="CAESAF010000004">
    <property type="protein sequence ID" value="CAB4330237.1"/>
    <property type="molecule type" value="Genomic_DNA"/>
</dbReference>